<feature type="signal peptide" evidence="1">
    <location>
        <begin position="1"/>
        <end position="25"/>
    </location>
</feature>
<dbReference type="Pfam" id="PF13115">
    <property type="entry name" value="YtkA"/>
    <property type="match status" value="1"/>
</dbReference>
<gene>
    <name evidence="3" type="ORF">QNA08_00885</name>
</gene>
<dbReference type="RefSeq" id="WP_283738797.1">
    <property type="nucleotide sequence ID" value="NZ_JASJEV010000001.1"/>
</dbReference>
<keyword evidence="4" id="KW-1185">Reference proteome</keyword>
<evidence type="ECO:0000313" key="4">
    <source>
        <dbReference type="Proteomes" id="UP001321492"/>
    </source>
</evidence>
<dbReference type="InterPro" id="IPR032693">
    <property type="entry name" value="YtkA-like_dom"/>
</dbReference>
<name>A0ABT7ABS1_9HYPH</name>
<organism evidence="3 4">
    <name type="scientific">Chelatococcus albus</name>
    <dbReference type="NCBI Taxonomy" id="3047466"/>
    <lineage>
        <taxon>Bacteria</taxon>
        <taxon>Pseudomonadati</taxon>
        <taxon>Pseudomonadota</taxon>
        <taxon>Alphaproteobacteria</taxon>
        <taxon>Hyphomicrobiales</taxon>
        <taxon>Chelatococcaceae</taxon>
        <taxon>Chelatococcus</taxon>
    </lineage>
</organism>
<protein>
    <submittedName>
        <fullName evidence="3">FixH family protein</fullName>
    </submittedName>
</protein>
<dbReference type="EMBL" id="JASJEV010000001">
    <property type="protein sequence ID" value="MDJ1156799.1"/>
    <property type="molecule type" value="Genomic_DNA"/>
</dbReference>
<feature type="domain" description="YtkA-like" evidence="2">
    <location>
        <begin position="26"/>
        <end position="111"/>
    </location>
</feature>
<evidence type="ECO:0000259" key="2">
    <source>
        <dbReference type="Pfam" id="PF13115"/>
    </source>
</evidence>
<comment type="caution">
    <text evidence="3">The sequence shown here is derived from an EMBL/GenBank/DDBJ whole genome shotgun (WGS) entry which is preliminary data.</text>
</comment>
<proteinExistence type="predicted"/>
<keyword evidence="1" id="KW-0732">Signal</keyword>
<accession>A0ABT7ABS1</accession>
<evidence type="ECO:0000256" key="1">
    <source>
        <dbReference type="SAM" id="SignalP"/>
    </source>
</evidence>
<evidence type="ECO:0000313" key="3">
    <source>
        <dbReference type="EMBL" id="MDJ1156799.1"/>
    </source>
</evidence>
<feature type="chain" id="PRO_5047177549" evidence="1">
    <location>
        <begin position="26"/>
        <end position="132"/>
    </location>
</feature>
<reference evidence="3 4" key="1">
    <citation type="submission" date="2023-05" db="EMBL/GenBank/DDBJ databases">
        <title>Chelatococcus sp. nov., a moderately thermophilic bacterium isolated from hot spring microbial mat.</title>
        <authorList>
            <person name="Hu C.-J."/>
            <person name="Li W.-J."/>
        </authorList>
    </citation>
    <scope>NUCLEOTIDE SEQUENCE [LARGE SCALE GENOMIC DNA]</scope>
    <source>
        <strain evidence="3 4">SYSU G07232</strain>
    </source>
</reference>
<dbReference type="Proteomes" id="UP001321492">
    <property type="component" value="Unassembled WGS sequence"/>
</dbReference>
<sequence length="132" mass="13735">MTSIIRGAAAALVLIASTGQGPALAAASDYDFTPVSVEVKKGKGVEVAVRLVDKRTGKSVPDAVITRFRVDMSPEGMETMTAAVKALPSTEPGVYRFQTDLVMAGGWAVKLMARVQGEADSVHGTVVVKASD</sequence>